<protein>
    <submittedName>
        <fullName evidence="7">Acyl-CoA synthetase (AMP-forming)/AMP-acid ligase II/thioesterase domain-containing protein</fullName>
    </submittedName>
</protein>
<dbReference type="Gene3D" id="3.40.50.12780">
    <property type="entry name" value="N-terminal domain of ligase-like"/>
    <property type="match status" value="1"/>
</dbReference>
<organism evidence="7 8">
    <name type="scientific">Nonomuraea thailandensis</name>
    <dbReference type="NCBI Taxonomy" id="1188745"/>
    <lineage>
        <taxon>Bacteria</taxon>
        <taxon>Bacillati</taxon>
        <taxon>Actinomycetota</taxon>
        <taxon>Actinomycetes</taxon>
        <taxon>Streptosporangiales</taxon>
        <taxon>Streptosporangiaceae</taxon>
        <taxon>Nonomuraea</taxon>
    </lineage>
</organism>
<keyword evidence="8" id="KW-1185">Reference proteome</keyword>
<dbReference type="SMART" id="SM00823">
    <property type="entry name" value="PKS_PP"/>
    <property type="match status" value="1"/>
</dbReference>
<dbReference type="InterPro" id="IPR045851">
    <property type="entry name" value="AMP-bd_C_sf"/>
</dbReference>
<dbReference type="SUPFAM" id="SSF47336">
    <property type="entry name" value="ACP-like"/>
    <property type="match status" value="1"/>
</dbReference>
<comment type="similarity">
    <text evidence="2">Belongs to the ATP-dependent AMP-binding enzyme family.</text>
</comment>
<evidence type="ECO:0000256" key="3">
    <source>
        <dbReference type="ARBA" id="ARBA00022450"/>
    </source>
</evidence>
<dbReference type="SMART" id="SM00824">
    <property type="entry name" value="PKS_TE"/>
    <property type="match status" value="1"/>
</dbReference>
<comment type="caution">
    <text evidence="7">The sequence shown here is derived from an EMBL/GenBank/DDBJ whole genome shotgun (WGS) entry which is preliminary data.</text>
</comment>
<dbReference type="Gene3D" id="3.40.50.1820">
    <property type="entry name" value="alpha/beta hydrolase"/>
    <property type="match status" value="1"/>
</dbReference>
<dbReference type="PANTHER" id="PTHR22754:SF32">
    <property type="entry name" value="DISCO-INTERACTING PROTEIN 2"/>
    <property type="match status" value="1"/>
</dbReference>
<dbReference type="PANTHER" id="PTHR22754">
    <property type="entry name" value="DISCO-INTERACTING PROTEIN 2 DIP2 -RELATED"/>
    <property type="match status" value="1"/>
</dbReference>
<dbReference type="Pfam" id="PF00975">
    <property type="entry name" value="Thioesterase"/>
    <property type="match status" value="1"/>
</dbReference>
<dbReference type="InterPro" id="IPR009081">
    <property type="entry name" value="PP-bd_ACP"/>
</dbReference>
<feature type="domain" description="Carrier" evidence="6">
    <location>
        <begin position="579"/>
        <end position="657"/>
    </location>
</feature>
<dbReference type="InterPro" id="IPR036736">
    <property type="entry name" value="ACP-like_sf"/>
</dbReference>
<dbReference type="InterPro" id="IPR000873">
    <property type="entry name" value="AMP-dep_synth/lig_dom"/>
</dbReference>
<gene>
    <name evidence="7" type="ORF">HD597_003029</name>
</gene>
<sequence>MAGDASGGPGEPRRLSAECGGLAGLLRRAAESGPERGLRYVDEGGAVTAQSYAGLHELACRMLAGLDGLGLRPGAEVVLVLERAPDVVPAFWACVLGGLTPCPMAPPQGDTARWAARLEHVGRLLGDPPIVTAGNLLPALPPLPGRRVALVEDLHGTTSGRSGAAREPSGAAPGAGEAREPAPDGVAVLMLTSGSSGDSKAVPLTHANLLASLAGKAERLACHPGDVMMNWIAFDHIAAIEGHLLPLSLGASQVQAAPPYVLGDPLRFLHLASQHGVTLTFAPNFLFGEINKALPPPEGGPELDLSALRHILSGGEAVVCATARRFLEALAPYGLRPGAVVPAFGMTETCAGSTMNLAFPEADEGREFASLGPPIPGFGVRITDGGDAPLPAEAEGELQVSGPMVFGGYAGDPEASAAAFTGDGWFRTGDRGRLSGGGLSLTGRSKDSIIVNGVNHPCQEVEAALGALPEVRDTCVAAFPVRRPGDDTERPAVVFTPNVPLSDGEGVRRALVAVRDKVARLWGTRLAVILPLPASELPRTALGKIQRALLRRRLDEGEFAARQRWAAELTGRRRGAHLPPRDGAERAVARVYADLFGLRPGEVGATANFLELGGTSLDVLRLKQRLRRDFPGRDLPATAILRAPTVRALAALLDGGTGRHAPYDPVVPLQQSGAGTPLFCVHPGVGEVLVFVNLAGYFTGERPFHALRARGFGPGEPHFGSFEEMVSCYVDAIRLRQPAGPYAIAGYSYGGAVAFEIAKALERLGERVDFVGIFNLPPHIRRRMNELDFTEGALHLALFLDLLAPAEAGALQPALRDLPAQRQIDRIMAAASKRRLSELDLDRDQFAAWVDLAQSLVRAGRSYEPSGTVASVSVFYAIPLRGTKQDWLDNDLRRWDDFTRGENRYLEVPGEHYTLMNAHHVDAFQRVLRAELDRCLRDH</sequence>
<keyword evidence="3" id="KW-0596">Phosphopantetheine</keyword>
<dbReference type="InterPro" id="IPR029058">
    <property type="entry name" value="AB_hydrolase_fold"/>
</dbReference>
<evidence type="ECO:0000256" key="1">
    <source>
        <dbReference type="ARBA" id="ARBA00001957"/>
    </source>
</evidence>
<accession>A0A9X2GBB0</accession>
<dbReference type="GO" id="GO:0031177">
    <property type="term" value="F:phosphopantetheine binding"/>
    <property type="evidence" value="ECO:0007669"/>
    <property type="project" value="InterPro"/>
</dbReference>
<dbReference type="AlphaFoldDB" id="A0A9X2GBB0"/>
<evidence type="ECO:0000256" key="2">
    <source>
        <dbReference type="ARBA" id="ARBA00006432"/>
    </source>
</evidence>
<dbReference type="PROSITE" id="PS50075">
    <property type="entry name" value="CARRIER"/>
    <property type="match status" value="1"/>
</dbReference>
<dbReference type="InterPro" id="IPR020802">
    <property type="entry name" value="TesA-like"/>
</dbReference>
<feature type="region of interest" description="Disordered" evidence="5">
    <location>
        <begin position="157"/>
        <end position="180"/>
    </location>
</feature>
<dbReference type="GO" id="GO:0006633">
    <property type="term" value="P:fatty acid biosynthetic process"/>
    <property type="evidence" value="ECO:0007669"/>
    <property type="project" value="TreeGrafter"/>
</dbReference>
<evidence type="ECO:0000259" key="6">
    <source>
        <dbReference type="PROSITE" id="PS50075"/>
    </source>
</evidence>
<dbReference type="Pfam" id="PF00501">
    <property type="entry name" value="AMP-binding"/>
    <property type="match status" value="1"/>
</dbReference>
<dbReference type="EMBL" id="JAMZEB010000002">
    <property type="protein sequence ID" value="MCP2356009.1"/>
    <property type="molecule type" value="Genomic_DNA"/>
</dbReference>
<proteinExistence type="inferred from homology"/>
<feature type="compositionally biased region" description="Low complexity" evidence="5">
    <location>
        <begin position="159"/>
        <end position="176"/>
    </location>
</feature>
<evidence type="ECO:0000313" key="7">
    <source>
        <dbReference type="EMBL" id="MCP2356009.1"/>
    </source>
</evidence>
<dbReference type="Gene3D" id="3.30.300.30">
    <property type="match status" value="1"/>
</dbReference>
<name>A0A9X2GBB0_9ACTN</name>
<dbReference type="Gene3D" id="1.10.1200.10">
    <property type="entry name" value="ACP-like"/>
    <property type="match status" value="1"/>
</dbReference>
<dbReference type="InterPro" id="IPR001031">
    <property type="entry name" value="Thioesterase"/>
</dbReference>
<dbReference type="GO" id="GO:0016874">
    <property type="term" value="F:ligase activity"/>
    <property type="evidence" value="ECO:0007669"/>
    <property type="project" value="UniProtKB-KW"/>
</dbReference>
<comment type="cofactor">
    <cofactor evidence="1">
        <name>pantetheine 4'-phosphate</name>
        <dbReference type="ChEBI" id="CHEBI:47942"/>
    </cofactor>
</comment>
<dbReference type="GO" id="GO:0005886">
    <property type="term" value="C:plasma membrane"/>
    <property type="evidence" value="ECO:0007669"/>
    <property type="project" value="TreeGrafter"/>
</dbReference>
<keyword evidence="4" id="KW-0597">Phosphoprotein</keyword>
<dbReference type="SUPFAM" id="SSF53474">
    <property type="entry name" value="alpha/beta-Hydrolases"/>
    <property type="match status" value="1"/>
</dbReference>
<dbReference type="RefSeq" id="WP_253742742.1">
    <property type="nucleotide sequence ID" value="NZ_BAABKA010000001.1"/>
</dbReference>
<dbReference type="InterPro" id="IPR020845">
    <property type="entry name" value="AMP-binding_CS"/>
</dbReference>
<reference evidence="7" key="1">
    <citation type="submission" date="2022-06" db="EMBL/GenBank/DDBJ databases">
        <title>Sequencing the genomes of 1000 actinobacteria strains.</title>
        <authorList>
            <person name="Klenk H.-P."/>
        </authorList>
    </citation>
    <scope>NUCLEOTIDE SEQUENCE</scope>
    <source>
        <strain evidence="7">DSM 46694</strain>
    </source>
</reference>
<evidence type="ECO:0000256" key="4">
    <source>
        <dbReference type="ARBA" id="ARBA00022553"/>
    </source>
</evidence>
<dbReference type="Proteomes" id="UP001139648">
    <property type="component" value="Unassembled WGS sequence"/>
</dbReference>
<dbReference type="InterPro" id="IPR020806">
    <property type="entry name" value="PKS_PP-bd"/>
</dbReference>
<evidence type="ECO:0000313" key="8">
    <source>
        <dbReference type="Proteomes" id="UP001139648"/>
    </source>
</evidence>
<dbReference type="PROSITE" id="PS00455">
    <property type="entry name" value="AMP_BINDING"/>
    <property type="match status" value="1"/>
</dbReference>
<dbReference type="GO" id="GO:0070566">
    <property type="term" value="F:adenylyltransferase activity"/>
    <property type="evidence" value="ECO:0007669"/>
    <property type="project" value="TreeGrafter"/>
</dbReference>
<dbReference type="InterPro" id="IPR042099">
    <property type="entry name" value="ANL_N_sf"/>
</dbReference>
<dbReference type="SUPFAM" id="SSF56801">
    <property type="entry name" value="Acetyl-CoA synthetase-like"/>
    <property type="match status" value="1"/>
</dbReference>
<dbReference type="Pfam" id="PF00550">
    <property type="entry name" value="PP-binding"/>
    <property type="match status" value="1"/>
</dbReference>
<evidence type="ECO:0000256" key="5">
    <source>
        <dbReference type="SAM" id="MobiDB-lite"/>
    </source>
</evidence>
<keyword evidence="7" id="KW-0436">Ligase</keyword>